<feature type="compositionally biased region" description="Basic and acidic residues" evidence="1">
    <location>
        <begin position="1"/>
        <end position="14"/>
    </location>
</feature>
<accession>A0ABD1XMP8</accession>
<protein>
    <submittedName>
        <fullName evidence="2">Uncharacterized protein</fullName>
    </submittedName>
</protein>
<feature type="region of interest" description="Disordered" evidence="1">
    <location>
        <begin position="127"/>
        <end position="186"/>
    </location>
</feature>
<dbReference type="Proteomes" id="UP001605036">
    <property type="component" value="Unassembled WGS sequence"/>
</dbReference>
<dbReference type="AlphaFoldDB" id="A0ABD1XMP8"/>
<sequence>MDSKGADGRKKPGGEPELEENVQRHKKLPKAIVADVKKPSKQRHTFFKNIGTHQLDGGSYSLTNSIWKDRTQACFRNQLQTTPLRISLDLARVEIEASFHGKSSNGRWQKGVTMLEEINQIIEIADRPAQRPAEETLNRTESSEANEQASELADRLALLSTEGPSNRNENSQSNENTSDVPTRNPP</sequence>
<reference evidence="2 3" key="1">
    <citation type="submission" date="2024-09" db="EMBL/GenBank/DDBJ databases">
        <title>Chromosome-scale assembly of Riccia fluitans.</title>
        <authorList>
            <person name="Paukszto L."/>
            <person name="Sawicki J."/>
            <person name="Karawczyk K."/>
            <person name="Piernik-Szablinska J."/>
            <person name="Szczecinska M."/>
            <person name="Mazdziarz M."/>
        </authorList>
    </citation>
    <scope>NUCLEOTIDE SEQUENCE [LARGE SCALE GENOMIC DNA]</scope>
    <source>
        <strain evidence="2">Rf_01</strain>
        <tissue evidence="2">Aerial parts of the thallus</tissue>
    </source>
</reference>
<gene>
    <name evidence="2" type="ORF">R1flu_028790</name>
</gene>
<organism evidence="2 3">
    <name type="scientific">Riccia fluitans</name>
    <dbReference type="NCBI Taxonomy" id="41844"/>
    <lineage>
        <taxon>Eukaryota</taxon>
        <taxon>Viridiplantae</taxon>
        <taxon>Streptophyta</taxon>
        <taxon>Embryophyta</taxon>
        <taxon>Marchantiophyta</taxon>
        <taxon>Marchantiopsida</taxon>
        <taxon>Marchantiidae</taxon>
        <taxon>Marchantiales</taxon>
        <taxon>Ricciaceae</taxon>
        <taxon>Riccia</taxon>
    </lineage>
</organism>
<feature type="region of interest" description="Disordered" evidence="1">
    <location>
        <begin position="1"/>
        <end position="28"/>
    </location>
</feature>
<evidence type="ECO:0000256" key="1">
    <source>
        <dbReference type="SAM" id="MobiDB-lite"/>
    </source>
</evidence>
<dbReference type="EMBL" id="JBHFFA010000008">
    <property type="protein sequence ID" value="KAL2610217.1"/>
    <property type="molecule type" value="Genomic_DNA"/>
</dbReference>
<feature type="compositionally biased region" description="Low complexity" evidence="1">
    <location>
        <begin position="165"/>
        <end position="178"/>
    </location>
</feature>
<evidence type="ECO:0000313" key="2">
    <source>
        <dbReference type="EMBL" id="KAL2610217.1"/>
    </source>
</evidence>
<keyword evidence="3" id="KW-1185">Reference proteome</keyword>
<proteinExistence type="predicted"/>
<comment type="caution">
    <text evidence="2">The sequence shown here is derived from an EMBL/GenBank/DDBJ whole genome shotgun (WGS) entry which is preliminary data.</text>
</comment>
<name>A0ABD1XMP8_9MARC</name>
<evidence type="ECO:0000313" key="3">
    <source>
        <dbReference type="Proteomes" id="UP001605036"/>
    </source>
</evidence>
<feature type="compositionally biased region" description="Basic and acidic residues" evidence="1">
    <location>
        <begin position="127"/>
        <end position="142"/>
    </location>
</feature>